<dbReference type="GO" id="GO:0008380">
    <property type="term" value="P:RNA splicing"/>
    <property type="evidence" value="ECO:0007669"/>
    <property type="project" value="UniProtKB-KW"/>
</dbReference>
<dbReference type="Pfam" id="PF03178">
    <property type="entry name" value="CPSF_A"/>
    <property type="match status" value="1"/>
</dbReference>
<dbReference type="AlphaFoldDB" id="A0A7C8I9H0"/>
<dbReference type="Proteomes" id="UP000481861">
    <property type="component" value="Unassembled WGS sequence"/>
</dbReference>
<gene>
    <name evidence="10" type="ORF">BDV95DRAFT_488563</name>
</gene>
<organism evidence="10 11">
    <name type="scientific">Massariosphaeria phaeospora</name>
    <dbReference type="NCBI Taxonomy" id="100035"/>
    <lineage>
        <taxon>Eukaryota</taxon>
        <taxon>Fungi</taxon>
        <taxon>Dikarya</taxon>
        <taxon>Ascomycota</taxon>
        <taxon>Pezizomycotina</taxon>
        <taxon>Dothideomycetes</taxon>
        <taxon>Pleosporomycetidae</taxon>
        <taxon>Pleosporales</taxon>
        <taxon>Pleosporales incertae sedis</taxon>
        <taxon>Massariosphaeria</taxon>
    </lineage>
</organism>
<evidence type="ECO:0000259" key="8">
    <source>
        <dbReference type="Pfam" id="PF10433"/>
    </source>
</evidence>
<sequence length="1247" mass="137895">MTHFSNTSLYALTVKQPSATIDAIPGDFLGSGKQQILTANGSRLSLFEVSRRQKGFAELFSQDVFAIIRRIGKFRLAGGTKDFIAITTDSGLLVTYEYMPDEQEFRTIHSETYGKSGVRRVVPGEYLAIDPKGRAMMIASTEKNKLVYILTRRGQMNIGISSPLEAHKPQTLVYAMIGLDVGYDNPTFAVLELDYSACETDPTGDLYNDLQMDLVYYELDLGLNHVVRKWSEHVDRSSNILFRVPGGDGLPSGVLCCGEDNISYRRIFNSRSSVHRLAIPRREGATEDPYRKRIIVAGTLYTLKGGEFFHLLQTDDGDVFKVTFDAPNGIVERIKIRVFDTLPVATSICILKAGFIYIACESGDRILYELDSLGDSGDEPWFDSSQFPSDPAKPFAVPYFRPRPLTNLIPVEFVPSMNPILDMQVANPTMEDAPQIYTVNGTGSRSTFRTTRNALEVLDLIESSLPQNASKVWTTRLAVDDEFDTLIILCLHSRTLILKIGEDVDEATNTGFLTETNTLGIQQFGHDGIVQIHPRGMRGVLGMEFPNDESEAMHGGRFIDWAAPEHRTIVACTANNRQIAVALSSGEINYFECDPDGDFAMADDYIAIESTVTCLAIPEVPEGRIRANVLAVGCSDRSVRVYSTVPDATGVTLQSISVQSLTAPATDLTISYMVDKSSAGYGQYLHIGLQSGVYIRSTLAETTGEIGDTRRRFLGPEPVTFARIIAAGEPAVVAMTSRPWLCYTNPRSKTLQLTPINYIPFKSAWNFEGSQFKGIICVSGNELRIFSVNNVVDNFVYEVIPLKHTPRKLVANHDQGLFYVIQSDSNTMDLDTRKTLIKQAKTTQNGADIIKAPETEDGAEGHNASDESDEFPPVEFGWPKAPGKWASCIQVVDPVTDKAVVHTEHLHHNQSALSAALVAFESLGENTMFLAVGVAQDLQLNPIQFSTASVQLWQLSPNGRTMHLYSETPMTNLPRALLAFKGKLAVGAGRDLMLYDCGTKALLRKAFAPNCVPNHINGLKTQGGRLVVSDQSQSVTYVVHKEQAYPQRLIPFVDDTVARWTTCAEMVDYETVVGGDKFGNLWVVRCPSNVSESSDEPNDGQHLTQDKKYLAGTPNRLNLVAHYFANDIPMAIQKTNLISGGERIIFWAGLQGTLGVLIPFSSRRQHKMFQQLELLLQTADPPISGRSHLAFRSYYTPSKCVIDGDLCERFLVFGRDKRESIAGQLAGGWTSDMIDDAIWLQRALYSF</sequence>
<dbReference type="InterPro" id="IPR058543">
    <property type="entry name" value="Beta-prop_RSE1/DDB1/CPSF1_2nd"/>
</dbReference>
<comment type="similarity">
    <text evidence="6">Belongs to the RSE1 family.</text>
</comment>
<dbReference type="InterPro" id="IPR004871">
    <property type="entry name" value="RSE1/DDB1/CPSF1_C"/>
</dbReference>
<dbReference type="EMBL" id="JAADJZ010000006">
    <property type="protein sequence ID" value="KAF2874009.1"/>
    <property type="molecule type" value="Genomic_DNA"/>
</dbReference>
<dbReference type="InterPro" id="IPR018846">
    <property type="entry name" value="Beta-prop_RSE1/DDB1/CPSF1_1st"/>
</dbReference>
<reference evidence="10 11" key="1">
    <citation type="submission" date="2020-01" db="EMBL/GenBank/DDBJ databases">
        <authorList>
            <consortium name="DOE Joint Genome Institute"/>
            <person name="Haridas S."/>
            <person name="Albert R."/>
            <person name="Binder M."/>
            <person name="Bloem J."/>
            <person name="Labutti K."/>
            <person name="Salamov A."/>
            <person name="Andreopoulos B."/>
            <person name="Baker S.E."/>
            <person name="Barry K."/>
            <person name="Bills G."/>
            <person name="Bluhm B.H."/>
            <person name="Cannon C."/>
            <person name="Castanera R."/>
            <person name="Culley D.E."/>
            <person name="Daum C."/>
            <person name="Ezra D."/>
            <person name="Gonzalez J.B."/>
            <person name="Henrissat B."/>
            <person name="Kuo A."/>
            <person name="Liang C."/>
            <person name="Lipzen A."/>
            <person name="Lutzoni F."/>
            <person name="Magnuson J."/>
            <person name="Mondo S."/>
            <person name="Nolan M."/>
            <person name="Ohm R."/>
            <person name="Pangilinan J."/>
            <person name="Park H.-J.H."/>
            <person name="Ramirez L."/>
            <person name="Alfaro M."/>
            <person name="Sun H."/>
            <person name="Tritt A."/>
            <person name="Yoshinaga Y."/>
            <person name="Zwiers L.-H.L."/>
            <person name="Turgeon B.G."/>
            <person name="Goodwin S.B."/>
            <person name="Spatafora J.W."/>
            <person name="Crous P.W."/>
            <person name="Grigoriev I.V."/>
        </authorList>
    </citation>
    <scope>NUCLEOTIDE SEQUENCE [LARGE SCALE GENOMIC DNA]</scope>
    <source>
        <strain evidence="10 11">CBS 611.86</strain>
    </source>
</reference>
<dbReference type="Gene3D" id="2.130.10.10">
    <property type="entry name" value="YVTN repeat-like/Quinoprotein amine dehydrogenase"/>
    <property type="match status" value="3"/>
</dbReference>
<keyword evidence="5" id="KW-0539">Nucleus</keyword>
<keyword evidence="2" id="KW-0507">mRNA processing</keyword>
<comment type="subcellular location">
    <subcellularLocation>
        <location evidence="1">Nucleus</location>
    </subcellularLocation>
</comment>
<evidence type="ECO:0000259" key="7">
    <source>
        <dbReference type="Pfam" id="PF03178"/>
    </source>
</evidence>
<dbReference type="Pfam" id="PF10433">
    <property type="entry name" value="Beta-prop_RSE1_1st"/>
    <property type="match status" value="1"/>
</dbReference>
<keyword evidence="4" id="KW-0508">mRNA splicing</keyword>
<evidence type="ECO:0000256" key="3">
    <source>
        <dbReference type="ARBA" id="ARBA00022728"/>
    </source>
</evidence>
<dbReference type="InterPro" id="IPR015943">
    <property type="entry name" value="WD40/YVTN_repeat-like_dom_sf"/>
</dbReference>
<evidence type="ECO:0000256" key="6">
    <source>
        <dbReference type="ARBA" id="ARBA00038266"/>
    </source>
</evidence>
<protein>
    <submittedName>
        <fullName evidence="10">CPSF A subunit region-domain-containing protein</fullName>
    </submittedName>
</protein>
<dbReference type="GO" id="GO:0006397">
    <property type="term" value="P:mRNA processing"/>
    <property type="evidence" value="ECO:0007669"/>
    <property type="project" value="UniProtKB-KW"/>
</dbReference>
<name>A0A7C8I9H0_9PLEO</name>
<dbReference type="GO" id="GO:0003676">
    <property type="term" value="F:nucleic acid binding"/>
    <property type="evidence" value="ECO:0007669"/>
    <property type="project" value="InterPro"/>
</dbReference>
<dbReference type="InterPro" id="IPR050358">
    <property type="entry name" value="RSE1/DDB1/CFT1"/>
</dbReference>
<dbReference type="OrthoDB" id="436637at2759"/>
<feature type="domain" description="RSE1/DDB1/CPSF1 C-terminal" evidence="7">
    <location>
        <begin position="886"/>
        <end position="1211"/>
    </location>
</feature>
<dbReference type="PANTHER" id="PTHR10644">
    <property type="entry name" value="DNA REPAIR/RNA PROCESSING CPSF FAMILY"/>
    <property type="match status" value="1"/>
</dbReference>
<dbReference type="GO" id="GO:0005681">
    <property type="term" value="C:spliceosomal complex"/>
    <property type="evidence" value="ECO:0007669"/>
    <property type="project" value="UniProtKB-KW"/>
</dbReference>
<evidence type="ECO:0000256" key="2">
    <source>
        <dbReference type="ARBA" id="ARBA00022664"/>
    </source>
</evidence>
<dbReference type="Pfam" id="PF23726">
    <property type="entry name" value="Beta-prop_RSE1_2nd"/>
    <property type="match status" value="1"/>
</dbReference>
<feature type="domain" description="RSE1/DDB1/CPSF1 first beta-propeller" evidence="8">
    <location>
        <begin position="23"/>
        <end position="374"/>
    </location>
</feature>
<evidence type="ECO:0000313" key="11">
    <source>
        <dbReference type="Proteomes" id="UP000481861"/>
    </source>
</evidence>
<accession>A0A7C8I9H0</accession>
<dbReference type="FunFam" id="2.130.10.10:FF:001143">
    <property type="entry name" value="Pre-mRNA-splicing factor rse-1, putative"/>
    <property type="match status" value="1"/>
</dbReference>
<evidence type="ECO:0000313" key="10">
    <source>
        <dbReference type="EMBL" id="KAF2874009.1"/>
    </source>
</evidence>
<keyword evidence="11" id="KW-1185">Reference proteome</keyword>
<proteinExistence type="inferred from homology"/>
<keyword evidence="3" id="KW-0747">Spliceosome</keyword>
<evidence type="ECO:0000256" key="4">
    <source>
        <dbReference type="ARBA" id="ARBA00023187"/>
    </source>
</evidence>
<evidence type="ECO:0000259" key="9">
    <source>
        <dbReference type="Pfam" id="PF23726"/>
    </source>
</evidence>
<evidence type="ECO:0000256" key="1">
    <source>
        <dbReference type="ARBA" id="ARBA00004123"/>
    </source>
</evidence>
<feature type="domain" description="RSE1/DDB1/CPSF1 second beta-propeller" evidence="9">
    <location>
        <begin position="462"/>
        <end position="788"/>
    </location>
</feature>
<dbReference type="InterPro" id="IPR036322">
    <property type="entry name" value="WD40_repeat_dom_sf"/>
</dbReference>
<comment type="caution">
    <text evidence="10">The sequence shown here is derived from an EMBL/GenBank/DDBJ whole genome shotgun (WGS) entry which is preliminary data.</text>
</comment>
<evidence type="ECO:0000256" key="5">
    <source>
        <dbReference type="ARBA" id="ARBA00023242"/>
    </source>
</evidence>
<dbReference type="SUPFAM" id="SSF50978">
    <property type="entry name" value="WD40 repeat-like"/>
    <property type="match status" value="1"/>
</dbReference>